<sequence>MENIIILGEENCNNLRKPPVEQSVPHTTLREQNSGNTMSTTPNTKIDHQNLSEVPTNEKYNFMQAPTKKKRKQAGILGTGKTEEIK</sequence>
<evidence type="ECO:0000313" key="3">
    <source>
        <dbReference type="Proteomes" id="UP001516400"/>
    </source>
</evidence>
<feature type="compositionally biased region" description="Polar residues" evidence="1">
    <location>
        <begin position="24"/>
        <end position="44"/>
    </location>
</feature>
<dbReference type="Proteomes" id="UP001516400">
    <property type="component" value="Unassembled WGS sequence"/>
</dbReference>
<feature type="region of interest" description="Disordered" evidence="1">
    <location>
        <begin position="16"/>
        <end position="86"/>
    </location>
</feature>
<evidence type="ECO:0000256" key="1">
    <source>
        <dbReference type="SAM" id="MobiDB-lite"/>
    </source>
</evidence>
<feature type="non-terminal residue" evidence="2">
    <location>
        <position position="86"/>
    </location>
</feature>
<dbReference type="EMBL" id="JABFTP020000186">
    <property type="protein sequence ID" value="KAL3289862.1"/>
    <property type="molecule type" value="Genomic_DNA"/>
</dbReference>
<evidence type="ECO:0000313" key="2">
    <source>
        <dbReference type="EMBL" id="KAL3289862.1"/>
    </source>
</evidence>
<accession>A0ABD2PGC9</accession>
<name>A0ABD2PGC9_9CUCU</name>
<proteinExistence type="predicted"/>
<keyword evidence="3" id="KW-1185">Reference proteome</keyword>
<dbReference type="AlphaFoldDB" id="A0ABD2PGC9"/>
<comment type="caution">
    <text evidence="2">The sequence shown here is derived from an EMBL/GenBank/DDBJ whole genome shotgun (WGS) entry which is preliminary data.</text>
</comment>
<organism evidence="2 3">
    <name type="scientific">Cryptolaemus montrouzieri</name>
    <dbReference type="NCBI Taxonomy" id="559131"/>
    <lineage>
        <taxon>Eukaryota</taxon>
        <taxon>Metazoa</taxon>
        <taxon>Ecdysozoa</taxon>
        <taxon>Arthropoda</taxon>
        <taxon>Hexapoda</taxon>
        <taxon>Insecta</taxon>
        <taxon>Pterygota</taxon>
        <taxon>Neoptera</taxon>
        <taxon>Endopterygota</taxon>
        <taxon>Coleoptera</taxon>
        <taxon>Polyphaga</taxon>
        <taxon>Cucujiformia</taxon>
        <taxon>Coccinelloidea</taxon>
        <taxon>Coccinellidae</taxon>
        <taxon>Scymninae</taxon>
        <taxon>Scymnini</taxon>
        <taxon>Cryptolaemus</taxon>
    </lineage>
</organism>
<reference evidence="2 3" key="1">
    <citation type="journal article" date="2021" name="BMC Biol.">
        <title>Horizontally acquired antibacterial genes associated with adaptive radiation of ladybird beetles.</title>
        <authorList>
            <person name="Li H.S."/>
            <person name="Tang X.F."/>
            <person name="Huang Y.H."/>
            <person name="Xu Z.Y."/>
            <person name="Chen M.L."/>
            <person name="Du X.Y."/>
            <person name="Qiu B.Y."/>
            <person name="Chen P.T."/>
            <person name="Zhang W."/>
            <person name="Slipinski A."/>
            <person name="Escalona H.E."/>
            <person name="Waterhouse R.M."/>
            <person name="Zwick A."/>
            <person name="Pang H."/>
        </authorList>
    </citation>
    <scope>NUCLEOTIDE SEQUENCE [LARGE SCALE GENOMIC DNA]</scope>
    <source>
        <strain evidence="2">SYSU2018</strain>
    </source>
</reference>
<gene>
    <name evidence="2" type="ORF">HHI36_023253</name>
</gene>
<protein>
    <submittedName>
        <fullName evidence="2">Uncharacterized protein</fullName>
    </submittedName>
</protein>